<dbReference type="NCBIfam" id="TIGR01352">
    <property type="entry name" value="tonB_Cterm"/>
    <property type="match status" value="1"/>
</dbReference>
<evidence type="ECO:0000256" key="5">
    <source>
        <dbReference type="ARBA" id="ARBA00022519"/>
    </source>
</evidence>
<dbReference type="PANTHER" id="PTHR33446:SF11">
    <property type="entry name" value="TONB3"/>
    <property type="match status" value="1"/>
</dbReference>
<comment type="similarity">
    <text evidence="2">Belongs to the TonB family.</text>
</comment>
<name>S2KER3_LITA3</name>
<dbReference type="SUPFAM" id="SSF74653">
    <property type="entry name" value="TolA/TonB C-terminal domain"/>
    <property type="match status" value="1"/>
</dbReference>
<dbReference type="GO" id="GO:0031992">
    <property type="term" value="F:energy transducer activity"/>
    <property type="evidence" value="ECO:0007669"/>
    <property type="project" value="TreeGrafter"/>
</dbReference>
<keyword evidence="4" id="KW-1003">Cell membrane</keyword>
<feature type="domain" description="TonB C-terminal" evidence="12">
    <location>
        <begin position="220"/>
        <end position="270"/>
    </location>
</feature>
<organism evidence="13 14">
    <name type="scientific">Litchfieldella anticariensis (strain DSM 16096 / CECT 5854 / CIP 108499 / LMG 22089 / FP35)</name>
    <name type="common">Halomonas anticariensis</name>
    <dbReference type="NCBI Taxonomy" id="1121939"/>
    <lineage>
        <taxon>Bacteria</taxon>
        <taxon>Pseudomonadati</taxon>
        <taxon>Pseudomonadota</taxon>
        <taxon>Gammaproteobacteria</taxon>
        <taxon>Oceanospirillales</taxon>
        <taxon>Halomonadaceae</taxon>
        <taxon>Litchfieldella</taxon>
    </lineage>
</organism>
<dbReference type="PATRIC" id="fig|1121939.11.peg.3739"/>
<keyword evidence="6 11" id="KW-0812">Transmembrane</keyword>
<dbReference type="Gene3D" id="3.30.1150.10">
    <property type="match status" value="1"/>
</dbReference>
<keyword evidence="7" id="KW-0653">Protein transport</keyword>
<accession>S2KER3</accession>
<comment type="caution">
    <text evidence="13">The sequence shown here is derived from an EMBL/GenBank/DDBJ whole genome shotgun (WGS) entry which is preliminary data.</text>
</comment>
<dbReference type="InterPro" id="IPR006260">
    <property type="entry name" value="TonB/TolA_C"/>
</dbReference>
<sequence>MALTATDPVYHSAVTRPYRHWLAWVASLLLHVAVLGAVASWTLAPETPPVRYSSIDVTLVTQPSVAAEAVEASAEANQQASDDEVGKPSEREMTPETPDVTVPDEAIEQAAKPEPAESTSPSPAASVPKPANSSSSPPSEPISRTNESSSSPSTTSPPANGRDLLAQATASVRQQGFDASHMGAGNESPEQQAAKARYIDAWTRRVEEYGNRFHPAPAHIAGQLRIRVVIDHEGQLLQVEVVQSSGHSELDQAALDTVQGAAPYRPFDRGMAGLERLTITRVWRFGNGNNFGVR</sequence>
<dbReference type="EMBL" id="ASTJ01000039">
    <property type="protein sequence ID" value="EPC00667.1"/>
    <property type="molecule type" value="Genomic_DNA"/>
</dbReference>
<keyword evidence="9 11" id="KW-0472">Membrane</keyword>
<keyword evidence="8 11" id="KW-1133">Transmembrane helix</keyword>
<dbReference type="Proteomes" id="UP000014463">
    <property type="component" value="Unassembled WGS sequence"/>
</dbReference>
<dbReference type="AlphaFoldDB" id="S2KER3"/>
<evidence type="ECO:0000256" key="9">
    <source>
        <dbReference type="ARBA" id="ARBA00023136"/>
    </source>
</evidence>
<dbReference type="PANTHER" id="PTHR33446">
    <property type="entry name" value="PROTEIN TONB-RELATED"/>
    <property type="match status" value="1"/>
</dbReference>
<dbReference type="RefSeq" id="WP_016418254.1">
    <property type="nucleotide sequence ID" value="NZ_AUAB01000005.1"/>
</dbReference>
<protein>
    <recommendedName>
        <fullName evidence="12">TonB C-terminal domain-containing protein</fullName>
    </recommendedName>
</protein>
<dbReference type="InterPro" id="IPR051045">
    <property type="entry name" value="TonB-dependent_transducer"/>
</dbReference>
<reference evidence="13 14" key="1">
    <citation type="journal article" date="2013" name="Genome Announc.">
        <title>Draft genome sequence of the moderately halophilic gammaproteobacterium Halomonas anticariensis FP35.</title>
        <authorList>
            <person name="Tahrioui A."/>
            <person name="Quesada E."/>
            <person name="Llamas I."/>
        </authorList>
    </citation>
    <scope>NUCLEOTIDE SEQUENCE [LARGE SCALE GENOMIC DNA]</scope>
    <source>
        <strain evidence="14">DSM 16096 / CECT 5854 / LMG 22089 / FP35</strain>
    </source>
</reference>
<feature type="transmembrane region" description="Helical" evidence="11">
    <location>
        <begin position="21"/>
        <end position="44"/>
    </location>
</feature>
<dbReference type="Pfam" id="PF03544">
    <property type="entry name" value="TonB_C"/>
    <property type="match status" value="1"/>
</dbReference>
<keyword evidence="3" id="KW-0813">Transport</keyword>
<dbReference type="GO" id="GO:0055085">
    <property type="term" value="P:transmembrane transport"/>
    <property type="evidence" value="ECO:0007669"/>
    <property type="project" value="InterPro"/>
</dbReference>
<evidence type="ECO:0000256" key="7">
    <source>
        <dbReference type="ARBA" id="ARBA00022927"/>
    </source>
</evidence>
<evidence type="ECO:0000256" key="11">
    <source>
        <dbReference type="SAM" id="Phobius"/>
    </source>
</evidence>
<dbReference type="STRING" id="1121939.L861_12805"/>
<evidence type="ECO:0000256" key="1">
    <source>
        <dbReference type="ARBA" id="ARBA00004383"/>
    </source>
</evidence>
<dbReference type="eggNOG" id="COG0810">
    <property type="taxonomic scope" value="Bacteria"/>
</dbReference>
<evidence type="ECO:0000256" key="2">
    <source>
        <dbReference type="ARBA" id="ARBA00006555"/>
    </source>
</evidence>
<evidence type="ECO:0000256" key="4">
    <source>
        <dbReference type="ARBA" id="ARBA00022475"/>
    </source>
</evidence>
<evidence type="ECO:0000256" key="3">
    <source>
        <dbReference type="ARBA" id="ARBA00022448"/>
    </source>
</evidence>
<evidence type="ECO:0000256" key="6">
    <source>
        <dbReference type="ARBA" id="ARBA00022692"/>
    </source>
</evidence>
<feature type="region of interest" description="Disordered" evidence="10">
    <location>
        <begin position="70"/>
        <end position="162"/>
    </location>
</feature>
<dbReference type="GO" id="GO:0098797">
    <property type="term" value="C:plasma membrane protein complex"/>
    <property type="evidence" value="ECO:0007669"/>
    <property type="project" value="TreeGrafter"/>
</dbReference>
<proteinExistence type="inferred from homology"/>
<comment type="subcellular location">
    <subcellularLocation>
        <location evidence="1">Cell inner membrane</location>
        <topology evidence="1">Single-pass membrane protein</topology>
        <orientation evidence="1">Periplasmic side</orientation>
    </subcellularLocation>
</comment>
<dbReference type="OrthoDB" id="9803361at2"/>
<keyword evidence="14" id="KW-1185">Reference proteome</keyword>
<evidence type="ECO:0000256" key="8">
    <source>
        <dbReference type="ARBA" id="ARBA00022989"/>
    </source>
</evidence>
<feature type="compositionally biased region" description="Low complexity" evidence="10">
    <location>
        <begin position="110"/>
        <end position="158"/>
    </location>
</feature>
<feature type="compositionally biased region" description="Low complexity" evidence="10">
    <location>
        <begin position="70"/>
        <end position="80"/>
    </location>
</feature>
<keyword evidence="5" id="KW-0997">Cell inner membrane</keyword>
<dbReference type="InterPro" id="IPR037682">
    <property type="entry name" value="TonB_C"/>
</dbReference>
<evidence type="ECO:0000313" key="14">
    <source>
        <dbReference type="Proteomes" id="UP000014463"/>
    </source>
</evidence>
<evidence type="ECO:0000256" key="10">
    <source>
        <dbReference type="SAM" id="MobiDB-lite"/>
    </source>
</evidence>
<evidence type="ECO:0000259" key="12">
    <source>
        <dbReference type="Pfam" id="PF03544"/>
    </source>
</evidence>
<dbReference type="GO" id="GO:0015031">
    <property type="term" value="P:protein transport"/>
    <property type="evidence" value="ECO:0007669"/>
    <property type="project" value="UniProtKB-KW"/>
</dbReference>
<evidence type="ECO:0000313" key="13">
    <source>
        <dbReference type="EMBL" id="EPC00667.1"/>
    </source>
</evidence>
<gene>
    <name evidence="13" type="ORF">L861_12805</name>
</gene>
<feature type="compositionally biased region" description="Basic and acidic residues" evidence="10">
    <location>
        <begin position="84"/>
        <end position="94"/>
    </location>
</feature>